<dbReference type="Proteomes" id="UP001064632">
    <property type="component" value="Chromosome"/>
</dbReference>
<name>A0ABY6BFT2_9GAMM</name>
<dbReference type="EMBL" id="CP104694">
    <property type="protein sequence ID" value="UXI67225.1"/>
    <property type="molecule type" value="Genomic_DNA"/>
</dbReference>
<sequence>MSCFVSLGILCGAAAAQSHRPDEILRQGFEPVSAGPFTDAEAARFLTQASYGPTLADIQRLRQIGYNAWLDEQFAATPSYEAPFLDWVTTQPNGQNSVYQQQRLESWFINSAGLYDPSNPPRIHNDQLRQRVALALSEIMVVSDRNAGLTFQAWALASYYDMLVRNAFGNYRTLLEDVTLHPAMGVYLNMYGNRKPDAALNIRPDENYAREILQLFSVGLKQLNLDGTPVLSGGQPVPTYNQNVVRGFAHVFTGWHLNGCTVNEYPDCANNWFDSDSPSWRNPMTAFEQYHDNTTDKQLLNYPGVALPNGLLVHGGTAQQEMAAALNNVFNHPNVGPFIAKQLIQRLVTSNPSPGYVQRVATVFNNNGASVRGDLKAVVKAILLDSEARFGHTGPNADKFGKLREPMLKLVQLWRLTTARSANGRINLLMDPGEEYGQGPLRSPTVFNFFKPTFQNPGEIRTLGLVSPEFQIATDSAVVSVPNDLDWRIFYFYVGSTYSYAQDPDQMLIDYASLNALAANPATLLDRLNLLLMSNQMSPFMRQVILTRLNAMTNTNGGRDRVQHALYLIINSPEYSIQK</sequence>
<proteinExistence type="predicted"/>
<dbReference type="Pfam" id="PF08811">
    <property type="entry name" value="DUF1800"/>
    <property type="match status" value="1"/>
</dbReference>
<dbReference type="InterPro" id="IPR014917">
    <property type="entry name" value="DUF1800"/>
</dbReference>
<accession>A0ABY6BFT2</accession>
<dbReference type="RefSeq" id="WP_261694201.1">
    <property type="nucleotide sequence ID" value="NZ_CP104694.1"/>
</dbReference>
<evidence type="ECO:0000313" key="1">
    <source>
        <dbReference type="EMBL" id="UXI67225.1"/>
    </source>
</evidence>
<organism evidence="1 2">
    <name type="scientific">Tahibacter amnicola</name>
    <dbReference type="NCBI Taxonomy" id="2976241"/>
    <lineage>
        <taxon>Bacteria</taxon>
        <taxon>Pseudomonadati</taxon>
        <taxon>Pseudomonadota</taxon>
        <taxon>Gammaproteobacteria</taxon>
        <taxon>Lysobacterales</taxon>
        <taxon>Rhodanobacteraceae</taxon>
        <taxon>Tahibacter</taxon>
    </lineage>
</organism>
<reference evidence="1" key="1">
    <citation type="submission" date="2022-09" db="EMBL/GenBank/DDBJ databases">
        <title>Tahibacter sp. nov., isolated from a fresh water.</title>
        <authorList>
            <person name="Baek J.H."/>
            <person name="Lee J.K."/>
            <person name="Kim J.M."/>
            <person name="Jeon C.O."/>
        </authorList>
    </citation>
    <scope>NUCLEOTIDE SEQUENCE</scope>
    <source>
        <strain evidence="1">W38</strain>
    </source>
</reference>
<keyword evidence="2" id="KW-1185">Reference proteome</keyword>
<dbReference type="PANTHER" id="PTHR43737:SF1">
    <property type="entry name" value="DUF1501 DOMAIN-CONTAINING PROTEIN"/>
    <property type="match status" value="1"/>
</dbReference>
<protein>
    <submittedName>
        <fullName evidence="1">DUF1800 domain-containing protein</fullName>
    </submittedName>
</protein>
<dbReference type="PANTHER" id="PTHR43737">
    <property type="entry name" value="BLL7424 PROTEIN"/>
    <property type="match status" value="1"/>
</dbReference>
<gene>
    <name evidence="1" type="ORF">N4264_21170</name>
</gene>
<evidence type="ECO:0000313" key="2">
    <source>
        <dbReference type="Proteomes" id="UP001064632"/>
    </source>
</evidence>